<dbReference type="STRING" id="454194.PYK22_00446"/>
<dbReference type="InterPro" id="IPR050278">
    <property type="entry name" value="Serine_Prot_S9B/DPPIV"/>
</dbReference>
<dbReference type="Pfam" id="PF00326">
    <property type="entry name" value="Peptidase_S9"/>
    <property type="match status" value="1"/>
</dbReference>
<reference evidence="3 4" key="1">
    <citation type="submission" date="2013-12" db="EMBL/GenBank/DDBJ databases">
        <authorList>
            <person name="Stott M."/>
        </authorList>
    </citation>
    <scope>NUCLEOTIDE SEQUENCE [LARGE SCALE GENOMIC DNA]</scope>
    <source>
        <strain evidence="3 4">K22</strain>
    </source>
</reference>
<keyword evidence="3" id="KW-0378">Hydrolase</keyword>
<dbReference type="Gene3D" id="2.140.10.30">
    <property type="entry name" value="Dipeptidylpeptidase IV, N-terminal domain"/>
    <property type="match status" value="1"/>
</dbReference>
<dbReference type="PANTHER" id="PTHR11731:SF193">
    <property type="entry name" value="DIPEPTIDYL PEPTIDASE 9"/>
    <property type="match status" value="1"/>
</dbReference>
<evidence type="ECO:0000313" key="4">
    <source>
        <dbReference type="Proteomes" id="UP000031518"/>
    </source>
</evidence>
<dbReference type="SUPFAM" id="SSF53474">
    <property type="entry name" value="alpha/beta-Hydrolases"/>
    <property type="match status" value="1"/>
</dbReference>
<protein>
    <submittedName>
        <fullName evidence="3">Dipeptidyl aminopeptidase/acylaminoacyl peptidase</fullName>
        <ecNumber evidence="3">3.4.14.5</ecNumber>
    </submittedName>
</protein>
<dbReference type="RefSeq" id="WP_157770623.1">
    <property type="nucleotide sequence ID" value="NZ_CBXV010000002.1"/>
</dbReference>
<feature type="domain" description="Peptidase S9 prolyl oligopeptidase catalytic" evidence="1">
    <location>
        <begin position="539"/>
        <end position="731"/>
    </location>
</feature>
<reference evidence="3 4" key="2">
    <citation type="submission" date="2015-01" db="EMBL/GenBank/DDBJ databases">
        <title>Complete genome sequence of Pyrinomonas methylaliphatogenes type strain K22T.</title>
        <authorList>
            <person name="Lee K.C.Y."/>
            <person name="Power J.F."/>
            <person name="Dunfield P.F."/>
            <person name="Morgan X.C."/>
            <person name="Huttenhower C."/>
            <person name="Stott M.B."/>
        </authorList>
    </citation>
    <scope>NUCLEOTIDE SEQUENCE [LARGE SCALE GENOMIC DNA]</scope>
    <source>
        <strain evidence="3 4">K22</strain>
    </source>
</reference>
<dbReference type="AlphaFoldDB" id="A0A0B6WUR1"/>
<dbReference type="SUPFAM" id="SSF82171">
    <property type="entry name" value="DPP6 N-terminal domain-like"/>
    <property type="match status" value="1"/>
</dbReference>
<proteinExistence type="predicted"/>
<dbReference type="InterPro" id="IPR001375">
    <property type="entry name" value="Peptidase_S9_cat"/>
</dbReference>
<accession>A0A0B6WUR1</accession>
<dbReference type="GO" id="GO:0008236">
    <property type="term" value="F:serine-type peptidase activity"/>
    <property type="evidence" value="ECO:0007669"/>
    <property type="project" value="InterPro"/>
</dbReference>
<dbReference type="EMBL" id="CBXV010000002">
    <property type="protein sequence ID" value="CDM64452.1"/>
    <property type="molecule type" value="Genomic_DNA"/>
</dbReference>
<evidence type="ECO:0000259" key="1">
    <source>
        <dbReference type="Pfam" id="PF00326"/>
    </source>
</evidence>
<sequence>MNKRVTLPFILLFILSGVGAAQERLLTLDDIYDPVKRINFNGSPPLNLMWLSDGEHYLQSKTSDGRTQLMKVEATTGAAVPFFDSARMEAALRRLPGFSEEDARRLSNQASYNFNPARTAVLLNHANDLFYYELGSDRVVRLTSTPEEETDATFSPDGRSIAFVRAGNLYVIDLATGRERALTSDGSDELLNGRLDWVYEEELYGRGNTRGYWWSPDSKRIAYLQLNEKSVHRFAVVDHVPRLQELEQTHYPLAGDPNPLVRLGIVSIVGGPTRWVDLEAYVPTDLLISRVAWTPDAKRVVFQAQNREQTFLDLNAADVETGRVTTLFRETTRAWVEAVDNPHWLRDGSFLWRSERNGWMHLYHYAPDGKLIRQVTNGEWEVRDLYGVDETNGWIYFSATEHSPIAEHVYRIKLDGSQLTRLTQIEGTHRASFNPQFTRFIDYWSDVRTPPQVRLFDAEGRLVRVIDENRVEALRQFKLGTPEFLQVKARDGFIMEAMMIKPPDFDPTKKYPVMSYTYSGPHAPSVRNAWGGPTYMWHQMLAQRGYIIWICDNRTASGKGAQSAWAAYGNFGELELRDLEDGIAYLRSLPYVDASRIGLWGWSFGGYMTSYALTHSQSFRLGIAGAPVTDWHLYDSIYTERYMRLPQNNPEGYRRSSVIRAASNLHGKLLLIHGTIDDNVHLQNSIQLIYELQKAGKQFQLMLYPKSRHGVSDPLLVKHLRQMMTDFILNNL</sequence>
<evidence type="ECO:0000313" key="3">
    <source>
        <dbReference type="EMBL" id="CDM64452.1"/>
    </source>
</evidence>
<dbReference type="InterPro" id="IPR029058">
    <property type="entry name" value="AB_hydrolase_fold"/>
</dbReference>
<dbReference type="Proteomes" id="UP000031518">
    <property type="component" value="Unassembled WGS sequence"/>
</dbReference>
<name>A0A0B6WUR1_9BACT</name>
<dbReference type="GO" id="GO:0008239">
    <property type="term" value="F:dipeptidyl-peptidase activity"/>
    <property type="evidence" value="ECO:0007669"/>
    <property type="project" value="UniProtKB-EC"/>
</dbReference>
<dbReference type="OrthoDB" id="108903at2"/>
<evidence type="ECO:0000259" key="2">
    <source>
        <dbReference type="Pfam" id="PF00930"/>
    </source>
</evidence>
<dbReference type="GO" id="GO:0006508">
    <property type="term" value="P:proteolysis"/>
    <property type="evidence" value="ECO:0007669"/>
    <property type="project" value="InterPro"/>
</dbReference>
<dbReference type="EC" id="3.4.14.5" evidence="3"/>
<dbReference type="PANTHER" id="PTHR11731">
    <property type="entry name" value="PROTEASE FAMILY S9B,C DIPEPTIDYL-PEPTIDASE IV-RELATED"/>
    <property type="match status" value="1"/>
</dbReference>
<dbReference type="GO" id="GO:0004177">
    <property type="term" value="F:aminopeptidase activity"/>
    <property type="evidence" value="ECO:0007669"/>
    <property type="project" value="UniProtKB-KW"/>
</dbReference>
<gene>
    <name evidence="3" type="ORF">PYK22_00446</name>
</gene>
<dbReference type="Gene3D" id="3.40.50.1820">
    <property type="entry name" value="alpha/beta hydrolase"/>
    <property type="match status" value="1"/>
</dbReference>
<organism evidence="3 4">
    <name type="scientific">Pyrinomonas methylaliphatogenes</name>
    <dbReference type="NCBI Taxonomy" id="454194"/>
    <lineage>
        <taxon>Bacteria</taxon>
        <taxon>Pseudomonadati</taxon>
        <taxon>Acidobacteriota</taxon>
        <taxon>Blastocatellia</taxon>
        <taxon>Blastocatellales</taxon>
        <taxon>Pyrinomonadaceae</taxon>
        <taxon>Pyrinomonas</taxon>
    </lineage>
</organism>
<feature type="domain" description="Dipeptidylpeptidase IV N-terminal" evidence="2">
    <location>
        <begin position="127"/>
        <end position="451"/>
    </location>
</feature>
<keyword evidence="3" id="KW-0031">Aminopeptidase</keyword>
<dbReference type="InterPro" id="IPR002469">
    <property type="entry name" value="Peptidase_S9B_N"/>
</dbReference>
<keyword evidence="4" id="KW-1185">Reference proteome</keyword>
<dbReference type="Pfam" id="PF00930">
    <property type="entry name" value="DPPIV_N"/>
    <property type="match status" value="1"/>
</dbReference>
<keyword evidence="3" id="KW-0645">Protease</keyword>